<gene>
    <name evidence="1" type="ORF">LshimejAT787_0311090</name>
</gene>
<dbReference type="AlphaFoldDB" id="A0A9P3UKX8"/>
<evidence type="ECO:0000313" key="1">
    <source>
        <dbReference type="EMBL" id="GLB36822.1"/>
    </source>
</evidence>
<organism evidence="1 2">
    <name type="scientific">Lyophyllum shimeji</name>
    <name type="common">Hon-shimeji</name>
    <name type="synonym">Tricholoma shimeji</name>
    <dbReference type="NCBI Taxonomy" id="47721"/>
    <lineage>
        <taxon>Eukaryota</taxon>
        <taxon>Fungi</taxon>
        <taxon>Dikarya</taxon>
        <taxon>Basidiomycota</taxon>
        <taxon>Agaricomycotina</taxon>
        <taxon>Agaricomycetes</taxon>
        <taxon>Agaricomycetidae</taxon>
        <taxon>Agaricales</taxon>
        <taxon>Tricholomatineae</taxon>
        <taxon>Lyophyllaceae</taxon>
        <taxon>Lyophyllum</taxon>
    </lineage>
</organism>
<accession>A0A9P3UKX8</accession>
<evidence type="ECO:0000313" key="2">
    <source>
        <dbReference type="Proteomes" id="UP001063166"/>
    </source>
</evidence>
<name>A0A9P3UKX8_LYOSH</name>
<keyword evidence="2" id="KW-1185">Reference proteome</keyword>
<dbReference type="PANTHER" id="PTHR38846">
    <property type="entry name" value="C3H1-TYPE DOMAIN-CONTAINING PROTEIN"/>
    <property type="match status" value="1"/>
</dbReference>
<reference evidence="1" key="1">
    <citation type="submission" date="2022-07" db="EMBL/GenBank/DDBJ databases">
        <title>The genome of Lyophyllum shimeji provides insight into the initial evolution of ectomycorrhizal fungal genome.</title>
        <authorList>
            <person name="Kobayashi Y."/>
            <person name="Shibata T."/>
            <person name="Hirakawa H."/>
            <person name="Shigenobu S."/>
            <person name="Nishiyama T."/>
            <person name="Yamada A."/>
            <person name="Hasebe M."/>
            <person name="Kawaguchi M."/>
        </authorList>
    </citation>
    <scope>NUCLEOTIDE SEQUENCE</scope>
    <source>
        <strain evidence="1">AT787</strain>
    </source>
</reference>
<protein>
    <submittedName>
        <fullName evidence="1">Uncharacterized protein</fullName>
    </submittedName>
</protein>
<proteinExistence type="predicted"/>
<comment type="caution">
    <text evidence="1">The sequence shown here is derived from an EMBL/GenBank/DDBJ whole genome shotgun (WGS) entry which is preliminary data.</text>
</comment>
<dbReference type="PANTHER" id="PTHR38846:SF1">
    <property type="entry name" value="C3H1-TYPE DOMAIN-CONTAINING PROTEIN"/>
    <property type="match status" value="1"/>
</dbReference>
<dbReference type="OrthoDB" id="6105938at2759"/>
<dbReference type="Proteomes" id="UP001063166">
    <property type="component" value="Unassembled WGS sequence"/>
</dbReference>
<sequence>MASHIIDDGALTILERFRALALSEGLKKKSKQYKDRRREFIIGAVTTGFRAVFGGNVHSLPAWKDLCRAVGVEGADAFTGITQCRDSLLGKFVNIVDLVDAGTAGAVMKTGVFTSSKALGKYIRKTKKMFPREEAKANPLLRQFLIKINE</sequence>
<dbReference type="EMBL" id="BRPK01000003">
    <property type="protein sequence ID" value="GLB36822.1"/>
    <property type="molecule type" value="Genomic_DNA"/>
</dbReference>